<gene>
    <name evidence="1" type="ORF">RND71_018594</name>
</gene>
<comment type="caution">
    <text evidence="1">The sequence shown here is derived from an EMBL/GenBank/DDBJ whole genome shotgun (WGS) entry which is preliminary data.</text>
</comment>
<reference evidence="1" key="1">
    <citation type="submission" date="2023-12" db="EMBL/GenBank/DDBJ databases">
        <title>Genome assembly of Anisodus tanguticus.</title>
        <authorList>
            <person name="Wang Y.-J."/>
        </authorList>
    </citation>
    <scope>NUCLEOTIDE SEQUENCE</scope>
    <source>
        <strain evidence="1">KB-2021</strain>
        <tissue evidence="1">Leaf</tissue>
    </source>
</reference>
<accession>A0AAE1VB52</accession>
<name>A0AAE1VB52_9SOLA</name>
<dbReference type="EMBL" id="JAVYJV010000009">
    <property type="protein sequence ID" value="KAK4363353.1"/>
    <property type="molecule type" value="Genomic_DNA"/>
</dbReference>
<dbReference type="Proteomes" id="UP001291623">
    <property type="component" value="Unassembled WGS sequence"/>
</dbReference>
<keyword evidence="2" id="KW-1185">Reference proteome</keyword>
<evidence type="ECO:0000313" key="2">
    <source>
        <dbReference type="Proteomes" id="UP001291623"/>
    </source>
</evidence>
<evidence type="ECO:0000313" key="1">
    <source>
        <dbReference type="EMBL" id="KAK4363353.1"/>
    </source>
</evidence>
<sequence length="66" mass="7632">MLQLHADVWGYPVMPTSYPQGEEMIDKVVNEVMSKPWLPLPIGLKLPLIDTIQHEFQPTKGSHHRR</sequence>
<proteinExistence type="predicted"/>
<dbReference type="AlphaFoldDB" id="A0AAE1VB52"/>
<organism evidence="1 2">
    <name type="scientific">Anisodus tanguticus</name>
    <dbReference type="NCBI Taxonomy" id="243964"/>
    <lineage>
        <taxon>Eukaryota</taxon>
        <taxon>Viridiplantae</taxon>
        <taxon>Streptophyta</taxon>
        <taxon>Embryophyta</taxon>
        <taxon>Tracheophyta</taxon>
        <taxon>Spermatophyta</taxon>
        <taxon>Magnoliopsida</taxon>
        <taxon>eudicotyledons</taxon>
        <taxon>Gunneridae</taxon>
        <taxon>Pentapetalae</taxon>
        <taxon>asterids</taxon>
        <taxon>lamiids</taxon>
        <taxon>Solanales</taxon>
        <taxon>Solanaceae</taxon>
        <taxon>Solanoideae</taxon>
        <taxon>Hyoscyameae</taxon>
        <taxon>Anisodus</taxon>
    </lineage>
</organism>
<protein>
    <submittedName>
        <fullName evidence="1">Uncharacterized protein</fullName>
    </submittedName>
</protein>